<evidence type="ECO:0000313" key="1">
    <source>
        <dbReference type="EMBL" id="RDL01074.1"/>
    </source>
</evidence>
<sequence>MNNPGRNEELYTKVQTKVNAPIITFIGKLVLLFMALYVLIYGLVPIIGLIIPIPSNPIISTQTNPLALLLVLVGVAVVFFVAKVLQAAMGKKK</sequence>
<proteinExistence type="predicted"/>
<dbReference type="Proteomes" id="UP000254912">
    <property type="component" value="Unassembled WGS sequence"/>
</dbReference>
<dbReference type="EMBL" id="QRAS01000005">
    <property type="protein sequence ID" value="RDL01074.1"/>
    <property type="molecule type" value="Genomic_DNA"/>
</dbReference>
<reference evidence="1 2" key="1">
    <citation type="submission" date="2018-07" db="EMBL/GenBank/DDBJ databases">
        <title>Genomic Encyclopedia of Type Strains, Phase III (KMG-III): the genomes of soil and plant-associated and newly described type strains.</title>
        <authorList>
            <person name="Whitman W."/>
        </authorList>
    </citation>
    <scope>NUCLEOTIDE SEQUENCE [LARGE SCALE GENOMIC DNA]</scope>
    <source>
        <strain evidence="1 2">CECT 7031</strain>
    </source>
</reference>
<evidence type="ECO:0000313" key="2">
    <source>
        <dbReference type="Proteomes" id="UP000254912"/>
    </source>
</evidence>
<name>A0A288Q9S9_9LACO</name>
<accession>A0A288Q9S9</accession>
<dbReference type="AlphaFoldDB" id="A0A288Q9S9"/>
<comment type="caution">
    <text evidence="1">The sequence shown here is derived from an EMBL/GenBank/DDBJ whole genome shotgun (WGS) entry which is preliminary data.</text>
</comment>
<organism evidence="1 2">
    <name type="scientific">Weissella soli</name>
    <dbReference type="NCBI Taxonomy" id="155866"/>
    <lineage>
        <taxon>Bacteria</taxon>
        <taxon>Bacillati</taxon>
        <taxon>Bacillota</taxon>
        <taxon>Bacilli</taxon>
        <taxon>Lactobacillales</taxon>
        <taxon>Lactobacillaceae</taxon>
        <taxon>Weissella</taxon>
    </lineage>
</organism>
<dbReference type="GeneID" id="94546665"/>
<dbReference type="KEGG" id="wso:WSWS_01481"/>
<protein>
    <submittedName>
        <fullName evidence="1">Uncharacterized protein</fullName>
    </submittedName>
</protein>
<dbReference type="RefSeq" id="WP_070230643.1">
    <property type="nucleotide sequence ID" value="NZ_BJYO01000007.1"/>
</dbReference>
<keyword evidence="2" id="KW-1185">Reference proteome</keyword>
<gene>
    <name evidence="1" type="ORF">DFP99_1545</name>
</gene>